<evidence type="ECO:0000256" key="1">
    <source>
        <dbReference type="ARBA" id="ARBA00004651"/>
    </source>
</evidence>
<evidence type="ECO:0000313" key="8">
    <source>
        <dbReference type="EMBL" id="GFH42469.1"/>
    </source>
</evidence>
<evidence type="ECO:0000256" key="2">
    <source>
        <dbReference type="ARBA" id="ARBA00022475"/>
    </source>
</evidence>
<dbReference type="AlphaFoldDB" id="A0A6A0BAL1"/>
<dbReference type="InterPro" id="IPR051449">
    <property type="entry name" value="ABC-2_transporter_component"/>
</dbReference>
<dbReference type="Gene3D" id="3.40.1710.10">
    <property type="entry name" value="abc type-2 transporter like domain"/>
    <property type="match status" value="1"/>
</dbReference>
<dbReference type="PANTHER" id="PTHR30294:SF29">
    <property type="entry name" value="MULTIDRUG ABC TRANSPORTER PERMEASE YBHS-RELATED"/>
    <property type="match status" value="1"/>
</dbReference>
<feature type="transmembrane region" description="Helical" evidence="6">
    <location>
        <begin position="363"/>
        <end position="381"/>
    </location>
</feature>
<evidence type="ECO:0000313" key="9">
    <source>
        <dbReference type="Proteomes" id="UP000480303"/>
    </source>
</evidence>
<feature type="domain" description="ABC-2 type transporter transmembrane" evidence="7">
    <location>
        <begin position="22"/>
        <end position="378"/>
    </location>
</feature>
<evidence type="ECO:0000256" key="4">
    <source>
        <dbReference type="ARBA" id="ARBA00022989"/>
    </source>
</evidence>
<gene>
    <name evidence="8" type="ORF">Hs30E_10200</name>
</gene>
<comment type="subcellular location">
    <subcellularLocation>
        <location evidence="1">Cell membrane</location>
        <topology evidence="1">Multi-pass membrane protein</topology>
    </subcellularLocation>
</comment>
<keyword evidence="2" id="KW-1003">Cell membrane</keyword>
<dbReference type="GO" id="GO:0005886">
    <property type="term" value="C:plasma membrane"/>
    <property type="evidence" value="ECO:0007669"/>
    <property type="project" value="UniProtKB-SubCell"/>
</dbReference>
<dbReference type="PANTHER" id="PTHR30294">
    <property type="entry name" value="MEMBRANE COMPONENT OF ABC TRANSPORTER YHHJ-RELATED"/>
    <property type="match status" value="1"/>
</dbReference>
<keyword evidence="9" id="KW-1185">Reference proteome</keyword>
<dbReference type="Pfam" id="PF12698">
    <property type="entry name" value="ABC2_membrane_3"/>
    <property type="match status" value="1"/>
</dbReference>
<feature type="transmembrane region" description="Helical" evidence="6">
    <location>
        <begin position="301"/>
        <end position="322"/>
    </location>
</feature>
<evidence type="ECO:0000256" key="5">
    <source>
        <dbReference type="ARBA" id="ARBA00023136"/>
    </source>
</evidence>
<feature type="transmembrane region" description="Helical" evidence="6">
    <location>
        <begin position="190"/>
        <end position="210"/>
    </location>
</feature>
<evidence type="ECO:0000259" key="7">
    <source>
        <dbReference type="Pfam" id="PF12698"/>
    </source>
</evidence>
<keyword evidence="4 6" id="KW-1133">Transmembrane helix</keyword>
<dbReference type="Proteomes" id="UP000480303">
    <property type="component" value="Unassembled WGS sequence"/>
</dbReference>
<evidence type="ECO:0000256" key="3">
    <source>
        <dbReference type="ARBA" id="ARBA00022692"/>
    </source>
</evidence>
<dbReference type="EMBL" id="BLLI01000025">
    <property type="protein sequence ID" value="GFH42469.1"/>
    <property type="molecule type" value="Genomic_DNA"/>
</dbReference>
<keyword evidence="5 6" id="KW-0472">Membrane</keyword>
<keyword evidence="3 6" id="KW-0812">Transmembrane</keyword>
<sequence>MTVFKGFMLLFKRNIAPALLYLLIFIGMAIMSQAAGVSNSQMESFKSEKIRIALVDKDQSTLSKSLVTYLEMTQEVVDGLELTSKAKIQETIYYREVYCVIQIPKGFEQDYLNKQIPLKIIESSENESLYVTNQVNTFLNDVNILYKSGYTVAKAVEKVKNYEKNEAAITLKATNKNGGKLSNHSSLFQIMPFVMISMSAFSVGMILILYEDSDRKRRILCAPVSYRSMNKQLMLGVGVIGSGLWLLCAVILPLVLNGKSFLVDANLPYYLLNLALLTLVCLSLSFLLSKLIKRPEIISNIVNSLALGMSFLGGVFIPLSMLSTSVKMFSKFLPVYWYEVTNQLIGYHTKFNQTQRLELCKGYGMQLLFVLAFLSLAMLIGKLREQEN</sequence>
<comment type="caution">
    <text evidence="8">The sequence shown here is derived from an EMBL/GenBank/DDBJ whole genome shotgun (WGS) entry which is preliminary data.</text>
</comment>
<protein>
    <recommendedName>
        <fullName evidence="7">ABC-2 type transporter transmembrane domain-containing protein</fullName>
    </recommendedName>
</protein>
<feature type="transmembrane region" description="Helical" evidence="6">
    <location>
        <begin position="267"/>
        <end position="289"/>
    </location>
</feature>
<evidence type="ECO:0000256" key="6">
    <source>
        <dbReference type="SAM" id="Phobius"/>
    </source>
</evidence>
<dbReference type="InterPro" id="IPR013525">
    <property type="entry name" value="ABC2_TM"/>
</dbReference>
<feature type="transmembrane region" description="Helical" evidence="6">
    <location>
        <begin position="233"/>
        <end position="255"/>
    </location>
</feature>
<dbReference type="GO" id="GO:0140359">
    <property type="term" value="F:ABC-type transporter activity"/>
    <property type="evidence" value="ECO:0007669"/>
    <property type="project" value="InterPro"/>
</dbReference>
<name>A0A6A0BAL1_9LACT</name>
<reference evidence="8 9" key="1">
    <citation type="submission" date="2020-02" db="EMBL/GenBank/DDBJ databases">
        <title>Draft genome sequence of Lactococcus sp. Hs30E4-3.</title>
        <authorList>
            <person name="Noda S."/>
            <person name="Yuki M."/>
            <person name="Ohkuma M."/>
        </authorList>
    </citation>
    <scope>NUCLEOTIDE SEQUENCE [LARGE SCALE GENOMIC DNA]</scope>
    <source>
        <strain evidence="8 9">Hs30E4-3</strain>
    </source>
</reference>
<organism evidence="8 9">
    <name type="scientific">Pseudolactococcus hodotermopsidis</name>
    <dbReference type="NCBI Taxonomy" id="2709157"/>
    <lineage>
        <taxon>Bacteria</taxon>
        <taxon>Bacillati</taxon>
        <taxon>Bacillota</taxon>
        <taxon>Bacilli</taxon>
        <taxon>Lactobacillales</taxon>
        <taxon>Streptococcaceae</taxon>
        <taxon>Pseudolactococcus</taxon>
    </lineage>
</organism>
<accession>A0A6A0BAL1</accession>
<proteinExistence type="predicted"/>
<dbReference type="RefSeq" id="WP_172208540.1">
    <property type="nucleotide sequence ID" value="NZ_BLLI01000025.1"/>
</dbReference>